<keyword evidence="2 4" id="KW-0418">Kinase</keyword>
<evidence type="ECO:0000256" key="1">
    <source>
        <dbReference type="ARBA" id="ARBA00022679"/>
    </source>
</evidence>
<dbReference type="Pfam" id="PF02685">
    <property type="entry name" value="Glucokinase"/>
    <property type="match status" value="1"/>
</dbReference>
<dbReference type="GO" id="GO:0005536">
    <property type="term" value="F:D-glucose binding"/>
    <property type="evidence" value="ECO:0007669"/>
    <property type="project" value="InterPro"/>
</dbReference>
<dbReference type="InterPro" id="IPR043129">
    <property type="entry name" value="ATPase_NBD"/>
</dbReference>
<dbReference type="InterPro" id="IPR003836">
    <property type="entry name" value="Glucokinase"/>
</dbReference>
<protein>
    <submittedName>
        <fullName evidence="4">Glucokinase</fullName>
    </submittedName>
</protein>
<dbReference type="AlphaFoldDB" id="A0A4P9K3N8"/>
<evidence type="ECO:0000256" key="2">
    <source>
        <dbReference type="ARBA" id="ARBA00022777"/>
    </source>
</evidence>
<evidence type="ECO:0000256" key="3">
    <source>
        <dbReference type="RuleBase" id="RU004046"/>
    </source>
</evidence>
<sequence>MYILAGDIGGTKAFLQLVYLDHSEIDEFEQPSAQQLYFHCKTLCQQRLLCANFHSLEALILHFLKSIQEFPQDQSVDFACLALPGPVDSDKVDLTNLPWQVDKYKMMHTCQIEHLNFINDFYAAALGVPLVHSDEIIELYHGKRFEDLADITNPASYGNRLVVGAGTGLGVAPIVVVRNQFIPQASEGGHFDFAPISPVQQLILDWLWTKWPHVSYERLLSGSGLQWLYHFFKNHSVSNSYLFFDELEKYDSDIESIEKHLMGAAFANHQVKAQHIDIDGGPSAAEISLLAEQNDEAAQQALIEFVTIYAAFIGASALLWRAPGGVFIAGGIAEKIQYWLKQPYFQQAFLHKGRMTELLENTPVYLVADEELGLKGALLHNFL</sequence>
<name>A0A4P9K3N8_9GAMM</name>
<dbReference type="Gene3D" id="3.30.420.40">
    <property type="match status" value="1"/>
</dbReference>
<reference evidence="4 5" key="1">
    <citation type="submission" date="2019-05" db="EMBL/GenBank/DDBJ databases">
        <title>Thiomicrorhabdus sediminis sp. nov, a novel sulfur-oxidizing bacterium isolated from coastal sediment.</title>
        <authorList>
            <person name="Liu X."/>
        </authorList>
    </citation>
    <scope>NUCLEOTIDE SEQUENCE [LARGE SCALE GENOMIC DNA]</scope>
    <source>
        <strain evidence="4 5">G1</strain>
    </source>
</reference>
<comment type="similarity">
    <text evidence="3">Belongs to the bacterial glucokinase family.</text>
</comment>
<organism evidence="4 5">
    <name type="scientific">Thiomicrorhabdus sediminis</name>
    <dbReference type="NCBI Taxonomy" id="2580412"/>
    <lineage>
        <taxon>Bacteria</taxon>
        <taxon>Pseudomonadati</taxon>
        <taxon>Pseudomonadota</taxon>
        <taxon>Gammaproteobacteria</taxon>
        <taxon>Thiotrichales</taxon>
        <taxon>Piscirickettsiaceae</taxon>
        <taxon>Thiomicrorhabdus</taxon>
    </lineage>
</organism>
<dbReference type="GO" id="GO:0006096">
    <property type="term" value="P:glycolytic process"/>
    <property type="evidence" value="ECO:0007669"/>
    <property type="project" value="InterPro"/>
</dbReference>
<keyword evidence="1" id="KW-0808">Transferase</keyword>
<dbReference type="CDD" id="cd24008">
    <property type="entry name" value="ASKHA_NBD_GLK"/>
    <property type="match status" value="1"/>
</dbReference>
<dbReference type="PANTHER" id="PTHR47363:SF1">
    <property type="entry name" value="GLUCOKINASE"/>
    <property type="match status" value="1"/>
</dbReference>
<dbReference type="EMBL" id="CP040602">
    <property type="protein sequence ID" value="QCU89534.1"/>
    <property type="molecule type" value="Genomic_DNA"/>
</dbReference>
<gene>
    <name evidence="4" type="ORF">FE785_02225</name>
</gene>
<proteinExistence type="inferred from homology"/>
<dbReference type="GO" id="GO:0004340">
    <property type="term" value="F:glucokinase activity"/>
    <property type="evidence" value="ECO:0007669"/>
    <property type="project" value="InterPro"/>
</dbReference>
<accession>A0A4P9K3N8</accession>
<dbReference type="KEGG" id="thig:FE785_02225"/>
<evidence type="ECO:0000313" key="4">
    <source>
        <dbReference type="EMBL" id="QCU89534.1"/>
    </source>
</evidence>
<dbReference type="Gene3D" id="3.40.367.20">
    <property type="match status" value="1"/>
</dbReference>
<keyword evidence="5" id="KW-1185">Reference proteome</keyword>
<evidence type="ECO:0000313" key="5">
    <source>
        <dbReference type="Proteomes" id="UP000304864"/>
    </source>
</evidence>
<dbReference type="OrthoDB" id="9800595at2"/>
<dbReference type="GO" id="GO:0005524">
    <property type="term" value="F:ATP binding"/>
    <property type="evidence" value="ECO:0007669"/>
    <property type="project" value="InterPro"/>
</dbReference>
<dbReference type="Proteomes" id="UP000304864">
    <property type="component" value="Chromosome"/>
</dbReference>
<dbReference type="PANTHER" id="PTHR47363">
    <property type="entry name" value="GLUCOKINASE"/>
    <property type="match status" value="1"/>
</dbReference>
<dbReference type="RefSeq" id="WP_138563986.1">
    <property type="nucleotide sequence ID" value="NZ_CP040602.1"/>
</dbReference>
<dbReference type="SUPFAM" id="SSF53067">
    <property type="entry name" value="Actin-like ATPase domain"/>
    <property type="match status" value="1"/>
</dbReference>